<sequence length="279" mass="28973">MDYKTILVHVDGSKHLERRMRVAAMLAEDCGAHLVGAAVTGISSVAYADAGSGVPNPNAGMLMDIAARHAKAALARFEALAGQLGIASFESRLVDDEPLEGISVQGRYADLVVLGQDDPGEPLPTVGGKFAEYVSLHCGCPVLIVPHSGAVRAVGDSVLVAWNASAQATRALHAAIPLLRRASVVRVAVLDAANELGAHGEQPGADIALYLARHGIKVEVVERGADGEVGDALLSLAADLGSDMLVMGCYGHSRFGEILLGGVTRTVLASMTLPVFMMH</sequence>
<dbReference type="InterPro" id="IPR006016">
    <property type="entry name" value="UspA"/>
</dbReference>
<evidence type="ECO:0000256" key="1">
    <source>
        <dbReference type="ARBA" id="ARBA00008791"/>
    </source>
</evidence>
<gene>
    <name evidence="3" type="ORF">NCCP691_05470</name>
</gene>
<dbReference type="PANTHER" id="PTHR46268">
    <property type="entry name" value="STRESS RESPONSE PROTEIN NHAX"/>
    <property type="match status" value="1"/>
</dbReference>
<dbReference type="InterPro" id="IPR006015">
    <property type="entry name" value="Universal_stress_UspA"/>
</dbReference>
<protein>
    <submittedName>
        <fullName evidence="3">Universal stress protein A</fullName>
    </submittedName>
</protein>
<keyword evidence="4" id="KW-1185">Reference proteome</keyword>
<evidence type="ECO:0000259" key="2">
    <source>
        <dbReference type="Pfam" id="PF00582"/>
    </source>
</evidence>
<organism evidence="3 4">
    <name type="scientific">Noviherbaspirillum aridicola</name>
    <dbReference type="NCBI Taxonomy" id="2849687"/>
    <lineage>
        <taxon>Bacteria</taxon>
        <taxon>Pseudomonadati</taxon>
        <taxon>Pseudomonadota</taxon>
        <taxon>Betaproteobacteria</taxon>
        <taxon>Burkholderiales</taxon>
        <taxon>Oxalobacteraceae</taxon>
        <taxon>Noviherbaspirillum</taxon>
    </lineage>
</organism>
<dbReference type="PANTHER" id="PTHR46268:SF15">
    <property type="entry name" value="UNIVERSAL STRESS PROTEIN HP_0031"/>
    <property type="match status" value="1"/>
</dbReference>
<dbReference type="CDD" id="cd00293">
    <property type="entry name" value="USP-like"/>
    <property type="match status" value="1"/>
</dbReference>
<accession>A0ABQ4Q0C2</accession>
<dbReference type="EMBL" id="BPMK01000002">
    <property type="protein sequence ID" value="GIZ50533.1"/>
    <property type="molecule type" value="Genomic_DNA"/>
</dbReference>
<proteinExistence type="inferred from homology"/>
<dbReference type="RefSeq" id="WP_220806706.1">
    <property type="nucleotide sequence ID" value="NZ_BPMK01000002.1"/>
</dbReference>
<comment type="similarity">
    <text evidence="1">Belongs to the universal stress protein A family.</text>
</comment>
<comment type="caution">
    <text evidence="3">The sequence shown here is derived from an EMBL/GenBank/DDBJ whole genome shotgun (WGS) entry which is preliminary data.</text>
</comment>
<feature type="domain" description="UspA" evidence="2">
    <location>
        <begin position="3"/>
        <end position="146"/>
    </location>
</feature>
<evidence type="ECO:0000313" key="4">
    <source>
        <dbReference type="Proteomes" id="UP000887222"/>
    </source>
</evidence>
<dbReference type="Gene3D" id="3.40.50.12370">
    <property type="match status" value="1"/>
</dbReference>
<dbReference type="Proteomes" id="UP000887222">
    <property type="component" value="Unassembled WGS sequence"/>
</dbReference>
<dbReference type="PRINTS" id="PR01438">
    <property type="entry name" value="UNVRSLSTRESS"/>
</dbReference>
<name>A0ABQ4Q0C2_9BURK</name>
<evidence type="ECO:0000313" key="3">
    <source>
        <dbReference type="EMBL" id="GIZ50533.1"/>
    </source>
</evidence>
<reference evidence="3 4" key="1">
    <citation type="journal article" date="2022" name="Int. J. Syst. Evol. Microbiol.">
        <title>Noviherbaspirillum aridicola sp. nov., isolated from an arid soil in Pakistan.</title>
        <authorList>
            <person name="Khan I.U."/>
            <person name="Saqib M."/>
            <person name="Amin A."/>
            <person name="Hussain F."/>
            <person name="Li L."/>
            <person name="Liu Y.H."/>
            <person name="Fang B.Z."/>
            <person name="Ahmed I."/>
            <person name="Li W.J."/>
        </authorList>
    </citation>
    <scope>NUCLEOTIDE SEQUENCE [LARGE SCALE GENOMIC DNA]</scope>
    <source>
        <strain evidence="3 4">NCCP-691</strain>
    </source>
</reference>
<dbReference type="SUPFAM" id="SSF52402">
    <property type="entry name" value="Adenine nucleotide alpha hydrolases-like"/>
    <property type="match status" value="2"/>
</dbReference>
<dbReference type="Pfam" id="PF00582">
    <property type="entry name" value="Usp"/>
    <property type="match status" value="2"/>
</dbReference>
<feature type="domain" description="UspA" evidence="2">
    <location>
        <begin position="157"/>
        <end position="277"/>
    </location>
</feature>